<reference evidence="1" key="1">
    <citation type="submission" date="2022-01" db="EMBL/GenBank/DDBJ databases">
        <authorList>
            <person name="Jo J.-H."/>
            <person name="Im W.-T."/>
        </authorList>
    </citation>
    <scope>NUCLEOTIDE SEQUENCE</scope>
    <source>
        <strain evidence="1">NA20</strain>
    </source>
</reference>
<organism evidence="1 2">
    <name type="scientific">Terrimonas ginsenosidimutans</name>
    <dbReference type="NCBI Taxonomy" id="2908004"/>
    <lineage>
        <taxon>Bacteria</taxon>
        <taxon>Pseudomonadati</taxon>
        <taxon>Bacteroidota</taxon>
        <taxon>Chitinophagia</taxon>
        <taxon>Chitinophagales</taxon>
        <taxon>Chitinophagaceae</taxon>
        <taxon>Terrimonas</taxon>
    </lineage>
</organism>
<evidence type="ECO:0000313" key="2">
    <source>
        <dbReference type="Proteomes" id="UP001165367"/>
    </source>
</evidence>
<gene>
    <name evidence="1" type="ORF">LZZ85_14235</name>
</gene>
<dbReference type="RefSeq" id="WP_237873081.1">
    <property type="nucleotide sequence ID" value="NZ_JAKLTR010000008.1"/>
</dbReference>
<accession>A0ABS9KT03</accession>
<proteinExistence type="predicted"/>
<dbReference type="Gene3D" id="1.25.40.390">
    <property type="match status" value="1"/>
</dbReference>
<keyword evidence="2" id="KW-1185">Reference proteome</keyword>
<dbReference type="InterPro" id="IPR011990">
    <property type="entry name" value="TPR-like_helical_dom_sf"/>
</dbReference>
<dbReference type="EMBL" id="JAKLTR010000008">
    <property type="protein sequence ID" value="MCG2615454.1"/>
    <property type="molecule type" value="Genomic_DNA"/>
</dbReference>
<dbReference type="Pfam" id="PF12771">
    <property type="entry name" value="SusD-like_2"/>
    <property type="match status" value="1"/>
</dbReference>
<comment type="caution">
    <text evidence="1">The sequence shown here is derived from an EMBL/GenBank/DDBJ whole genome shotgun (WGS) entry which is preliminary data.</text>
</comment>
<name>A0ABS9KT03_9BACT</name>
<keyword evidence="1" id="KW-0449">Lipoprotein</keyword>
<sequence length="459" mass="50756">MKKLLIILFVCTLAGSCKKFIDVNHDPNNPQDVQEALLLAPVELAISHLQNGGKAAFIIQTYMQNSALAQDAPNTDTYRLANVELDGEWSDVYVRILNNLRILIQKSEASGKSNYVALGKILTAFTLGTATDIWGDIPYSQAFKGVDDLKPAYDKQEDIYKTMQQLLDDGIAEINKNHATIPGKDDLYYNGKMESWKRLAYTLKARYYMHLIKAPGYTAANQATLALDALQNGLQAVTDDFRMTYPGAAGQESPWFLNFQPRYTVVLASTFVDSLISRNDPRLSKIVKKSVSGGLYRGRVIGSTIESPDSYSFPTDFYAGIGAPNNLLTYSEALFLKSEATLIKAGFAAAQPIYTQAVQSNMTKLSVAAGDVNAYLATRGTLTAAKALQLIIEEKAIANYLSLETFTDWRRTGFPALSLVKNAVTTSIPRRLLYPQSEQINNPQPQQAAKLTDKVWWDN</sequence>
<dbReference type="SUPFAM" id="SSF48452">
    <property type="entry name" value="TPR-like"/>
    <property type="match status" value="1"/>
</dbReference>
<dbReference type="PROSITE" id="PS51257">
    <property type="entry name" value="PROKAR_LIPOPROTEIN"/>
    <property type="match status" value="1"/>
</dbReference>
<dbReference type="InterPro" id="IPR041662">
    <property type="entry name" value="SusD-like_2"/>
</dbReference>
<dbReference type="Proteomes" id="UP001165367">
    <property type="component" value="Unassembled WGS sequence"/>
</dbReference>
<evidence type="ECO:0000313" key="1">
    <source>
        <dbReference type="EMBL" id="MCG2615454.1"/>
    </source>
</evidence>
<protein>
    <submittedName>
        <fullName evidence="1">SusD/RagB family nutrient-binding outer membrane lipoprotein</fullName>
    </submittedName>
</protein>